<evidence type="ECO:0000313" key="3">
    <source>
        <dbReference type="Proteomes" id="UP001458880"/>
    </source>
</evidence>
<evidence type="ECO:0000256" key="1">
    <source>
        <dbReference type="SAM" id="MobiDB-lite"/>
    </source>
</evidence>
<dbReference type="EMBL" id="JASPKY010000588">
    <property type="protein sequence ID" value="KAK9688499.1"/>
    <property type="molecule type" value="Genomic_DNA"/>
</dbReference>
<protein>
    <submittedName>
        <fullName evidence="2">Uncharacterized protein</fullName>
    </submittedName>
</protein>
<reference evidence="2 3" key="1">
    <citation type="journal article" date="2024" name="BMC Genomics">
        <title>De novo assembly and annotation of Popillia japonica's genome with initial clues to its potential as an invasive pest.</title>
        <authorList>
            <person name="Cucini C."/>
            <person name="Boschi S."/>
            <person name="Funari R."/>
            <person name="Cardaioli E."/>
            <person name="Iannotti N."/>
            <person name="Marturano G."/>
            <person name="Paoli F."/>
            <person name="Bruttini M."/>
            <person name="Carapelli A."/>
            <person name="Frati F."/>
            <person name="Nardi F."/>
        </authorList>
    </citation>
    <scope>NUCLEOTIDE SEQUENCE [LARGE SCALE GENOMIC DNA]</scope>
    <source>
        <strain evidence="2">DMR45628</strain>
    </source>
</reference>
<organism evidence="2 3">
    <name type="scientific">Popillia japonica</name>
    <name type="common">Japanese beetle</name>
    <dbReference type="NCBI Taxonomy" id="7064"/>
    <lineage>
        <taxon>Eukaryota</taxon>
        <taxon>Metazoa</taxon>
        <taxon>Ecdysozoa</taxon>
        <taxon>Arthropoda</taxon>
        <taxon>Hexapoda</taxon>
        <taxon>Insecta</taxon>
        <taxon>Pterygota</taxon>
        <taxon>Neoptera</taxon>
        <taxon>Endopterygota</taxon>
        <taxon>Coleoptera</taxon>
        <taxon>Polyphaga</taxon>
        <taxon>Scarabaeiformia</taxon>
        <taxon>Scarabaeidae</taxon>
        <taxon>Rutelinae</taxon>
        <taxon>Popillia</taxon>
    </lineage>
</organism>
<gene>
    <name evidence="2" type="ORF">QE152_g35247</name>
</gene>
<dbReference type="AlphaFoldDB" id="A0AAW1IGD9"/>
<comment type="caution">
    <text evidence="2">The sequence shown here is derived from an EMBL/GenBank/DDBJ whole genome shotgun (WGS) entry which is preliminary data.</text>
</comment>
<dbReference type="Proteomes" id="UP001458880">
    <property type="component" value="Unassembled WGS sequence"/>
</dbReference>
<sequence>MSDTEDDSILDSNCLSIDSSENEYDQNLDDSILTEISDRTYLRGIAQYGELGHRVRFRNPNDIETAMSYVLEEENFNYFINPNFNRPIQPPMQAIRTKTTTKIHTDGWQPRQNPNPSFKFAKSPGQLEQRRLPKSTPMELGSSIMKKSPQTQQFQFRPTGRPNWKAEELHYQEEEHGETNSFSQEGNEYEYFDGNEAAGYDIQQYNEHLQYDTVPVSEEDDVNFQLPASEKN</sequence>
<name>A0AAW1IGD9_POPJA</name>
<accession>A0AAW1IGD9</accession>
<evidence type="ECO:0000313" key="2">
    <source>
        <dbReference type="EMBL" id="KAK9688499.1"/>
    </source>
</evidence>
<proteinExistence type="predicted"/>
<feature type="region of interest" description="Disordered" evidence="1">
    <location>
        <begin position="104"/>
        <end position="162"/>
    </location>
</feature>
<keyword evidence="3" id="KW-1185">Reference proteome</keyword>